<comment type="caution">
    <text evidence="2">The sequence shown here is derived from an EMBL/GenBank/DDBJ whole genome shotgun (WGS) entry which is preliminary data.</text>
</comment>
<evidence type="ECO:0000313" key="3">
    <source>
        <dbReference type="Proteomes" id="UP001151760"/>
    </source>
</evidence>
<dbReference type="Proteomes" id="UP001151760">
    <property type="component" value="Unassembled WGS sequence"/>
</dbReference>
<evidence type="ECO:0008006" key="4">
    <source>
        <dbReference type="Google" id="ProtNLM"/>
    </source>
</evidence>
<protein>
    <recommendedName>
        <fullName evidence="4">UBN2 domain-containing protein</fullName>
    </recommendedName>
</protein>
<dbReference type="EMBL" id="BQNB010013317">
    <property type="protein sequence ID" value="GJT14491.1"/>
    <property type="molecule type" value="Genomic_DNA"/>
</dbReference>
<evidence type="ECO:0000256" key="1">
    <source>
        <dbReference type="SAM" id="MobiDB-lite"/>
    </source>
</evidence>
<proteinExistence type="predicted"/>
<reference evidence="2" key="2">
    <citation type="submission" date="2022-01" db="EMBL/GenBank/DDBJ databases">
        <authorList>
            <person name="Yamashiro T."/>
            <person name="Shiraishi A."/>
            <person name="Satake H."/>
            <person name="Nakayama K."/>
        </authorList>
    </citation>
    <scope>NUCLEOTIDE SEQUENCE</scope>
</reference>
<gene>
    <name evidence="2" type="ORF">Tco_0861533</name>
</gene>
<reference evidence="2" key="1">
    <citation type="journal article" date="2022" name="Int. J. Mol. Sci.">
        <title>Draft Genome of Tanacetum Coccineum: Genomic Comparison of Closely Related Tanacetum-Family Plants.</title>
        <authorList>
            <person name="Yamashiro T."/>
            <person name="Shiraishi A."/>
            <person name="Nakayama K."/>
            <person name="Satake H."/>
        </authorList>
    </citation>
    <scope>NUCLEOTIDE SEQUENCE</scope>
</reference>
<sequence>MIPEEELIDNAFARFNTIITSLKALDEGFSSKNYVRKFLRALHPKWRAKVTAIEESKDLTSLSLDDLIGNLNVYEVIIKNDSEMVKGKREQNRSLALKAKKESSDEDSSTSDSEDKEYAMAMRDFKKFSKDEEDSDEDEEEKTKDEKYLMAKASNEVLSETELFSDDQSSLDEKDLDNEYNRLCKIGQYAILIIQNTAYFLEEQIRCLDCRDQYAVLGGKVDTSYLTGGYGISVDLSEQNT</sequence>
<feature type="compositionally biased region" description="Acidic residues" evidence="1">
    <location>
        <begin position="104"/>
        <end position="115"/>
    </location>
</feature>
<organism evidence="2 3">
    <name type="scientific">Tanacetum coccineum</name>
    <dbReference type="NCBI Taxonomy" id="301880"/>
    <lineage>
        <taxon>Eukaryota</taxon>
        <taxon>Viridiplantae</taxon>
        <taxon>Streptophyta</taxon>
        <taxon>Embryophyta</taxon>
        <taxon>Tracheophyta</taxon>
        <taxon>Spermatophyta</taxon>
        <taxon>Magnoliopsida</taxon>
        <taxon>eudicotyledons</taxon>
        <taxon>Gunneridae</taxon>
        <taxon>Pentapetalae</taxon>
        <taxon>asterids</taxon>
        <taxon>campanulids</taxon>
        <taxon>Asterales</taxon>
        <taxon>Asteraceae</taxon>
        <taxon>Asteroideae</taxon>
        <taxon>Anthemideae</taxon>
        <taxon>Anthemidinae</taxon>
        <taxon>Tanacetum</taxon>
    </lineage>
</organism>
<evidence type="ECO:0000313" key="2">
    <source>
        <dbReference type="EMBL" id="GJT14491.1"/>
    </source>
</evidence>
<name>A0ABQ5BLD4_9ASTR</name>
<accession>A0ABQ5BLD4</accession>
<feature type="region of interest" description="Disordered" evidence="1">
    <location>
        <begin position="89"/>
        <end position="116"/>
    </location>
</feature>
<dbReference type="Pfam" id="PF14223">
    <property type="entry name" value="Retrotran_gag_2"/>
    <property type="match status" value="1"/>
</dbReference>
<keyword evidence="3" id="KW-1185">Reference proteome</keyword>